<protein>
    <recommendedName>
        <fullName evidence="2">Peptidase M61 catalytic domain-containing protein</fullName>
    </recommendedName>
</protein>
<evidence type="ECO:0000313" key="1">
    <source>
        <dbReference type="EMBL" id="QHU05691.1"/>
    </source>
</evidence>
<proteinExistence type="predicted"/>
<organism evidence="1">
    <name type="scientific">viral metagenome</name>
    <dbReference type="NCBI Taxonomy" id="1070528"/>
    <lineage>
        <taxon>unclassified sequences</taxon>
        <taxon>metagenomes</taxon>
        <taxon>organismal metagenomes</taxon>
    </lineage>
</organism>
<dbReference type="AlphaFoldDB" id="A0A6C0JKX8"/>
<dbReference type="EMBL" id="MN740418">
    <property type="protein sequence ID" value="QHU05691.1"/>
    <property type="molecule type" value="Genomic_DNA"/>
</dbReference>
<reference evidence="1" key="1">
    <citation type="journal article" date="2020" name="Nature">
        <title>Giant virus diversity and host interactions through global metagenomics.</title>
        <authorList>
            <person name="Schulz F."/>
            <person name="Roux S."/>
            <person name="Paez-Espino D."/>
            <person name="Jungbluth S."/>
            <person name="Walsh D.A."/>
            <person name="Denef V.J."/>
            <person name="McMahon K.D."/>
            <person name="Konstantinidis K.T."/>
            <person name="Eloe-Fadrosh E.A."/>
            <person name="Kyrpides N.C."/>
            <person name="Woyke T."/>
        </authorList>
    </citation>
    <scope>NUCLEOTIDE SEQUENCE</scope>
    <source>
        <strain evidence="1">GVMAG-M-3300027736-24</strain>
    </source>
</reference>
<sequence length="381" mass="45662">MKYSITKLTKTSNENINYIFEHYSSKLKFIINDTYFIKLLYTLIDKAIETPIEHSLKQTESNGNIINSSFCSQEIKDYIKNNTFIIYNIEFKIKDAQYNLFIYSKKKIQIDKYIYFIKLILGMCSEQATTHNNVFTFKIFLTDFKKTQPTIPVTPFHINSGVTSYPSDPHENDCKDIIIFRNEEWFKVFIHECFHLFCLDFCDVDVSKFKNLFKQMYNIEGEFLFFEALTEFWARTINIAVVSYSTKKNILYEEFETLMKINIQIERLYSILQMKHILSNMGFTYESLLDKTRTTLFKEETNFFCYYVLTTLLLFHYEQTIAWFVEHNQTILQFSKNKNSVLLFFYYIKSIHKNVNMLKTFESLDKFELTNNYMSVFEILL</sequence>
<accession>A0A6C0JKX8</accession>
<evidence type="ECO:0008006" key="2">
    <source>
        <dbReference type="Google" id="ProtNLM"/>
    </source>
</evidence>
<name>A0A6C0JKX8_9ZZZZ</name>